<feature type="binding site" evidence="8">
    <location>
        <position position="420"/>
    </location>
    <ligand>
        <name>Zn(2+)</name>
        <dbReference type="ChEBI" id="CHEBI:29105"/>
        <note>catalytic</note>
    </ligand>
</feature>
<dbReference type="EMBL" id="JACVVK020000127">
    <property type="protein sequence ID" value="KAK7490428.1"/>
    <property type="molecule type" value="Genomic_DNA"/>
</dbReference>
<dbReference type="Pfam" id="PF01421">
    <property type="entry name" value="Reprolysin"/>
    <property type="match status" value="1"/>
</dbReference>
<feature type="region of interest" description="Disordered" evidence="9">
    <location>
        <begin position="126"/>
        <end position="158"/>
    </location>
</feature>
<dbReference type="PROSITE" id="PS50215">
    <property type="entry name" value="ADAM_MEPRO"/>
    <property type="match status" value="1"/>
</dbReference>
<feature type="compositionally biased region" description="Polar residues" evidence="9">
    <location>
        <begin position="136"/>
        <end position="148"/>
    </location>
</feature>
<dbReference type="InterPro" id="IPR041645">
    <property type="entry name" value="ADAMTS_CR_2"/>
</dbReference>
<accession>A0ABD0KU04</accession>
<dbReference type="AlphaFoldDB" id="A0ABD0KU04"/>
<evidence type="ECO:0000313" key="13">
    <source>
        <dbReference type="Proteomes" id="UP001519460"/>
    </source>
</evidence>
<keyword evidence="13" id="KW-1185">Reference proteome</keyword>
<feature type="compositionally biased region" description="Polar residues" evidence="9">
    <location>
        <begin position="223"/>
        <end position="237"/>
    </location>
</feature>
<comment type="caution">
    <text evidence="12">The sequence shown here is derived from an EMBL/GenBank/DDBJ whole genome shotgun (WGS) entry which is preliminary data.</text>
</comment>
<evidence type="ECO:0000256" key="7">
    <source>
        <dbReference type="ARBA" id="ARBA00023180"/>
    </source>
</evidence>
<dbReference type="SUPFAM" id="SSF55486">
    <property type="entry name" value="Metalloproteases ('zincins'), catalytic domain"/>
    <property type="match status" value="1"/>
</dbReference>
<dbReference type="Gene3D" id="3.40.390.10">
    <property type="entry name" value="Collagenase (Catalytic Domain)"/>
    <property type="match status" value="1"/>
</dbReference>
<keyword evidence="3" id="KW-0378">Hydrolase</keyword>
<evidence type="ECO:0000256" key="5">
    <source>
        <dbReference type="ARBA" id="ARBA00023049"/>
    </source>
</evidence>
<keyword evidence="2 8" id="KW-0479">Metal-binding</keyword>
<feature type="binding site" evidence="8">
    <location>
        <position position="424"/>
    </location>
    <ligand>
        <name>Zn(2+)</name>
        <dbReference type="ChEBI" id="CHEBI:29105"/>
        <note>catalytic</note>
    </ligand>
</feature>
<gene>
    <name evidence="12" type="ORF">BaRGS_00018407</name>
</gene>
<proteinExistence type="predicted"/>
<dbReference type="PANTHER" id="PTHR11905:SF159">
    <property type="entry name" value="ADAM METALLOPROTEASE"/>
    <property type="match status" value="1"/>
</dbReference>
<evidence type="ECO:0000256" key="2">
    <source>
        <dbReference type="ARBA" id="ARBA00022723"/>
    </source>
</evidence>
<evidence type="ECO:0000256" key="4">
    <source>
        <dbReference type="ARBA" id="ARBA00022833"/>
    </source>
</evidence>
<keyword evidence="6" id="KW-1015">Disulfide bond</keyword>
<dbReference type="InterPro" id="IPR001590">
    <property type="entry name" value="Peptidase_M12B"/>
</dbReference>
<feature type="compositionally biased region" description="Basic residues" evidence="9">
    <location>
        <begin position="188"/>
        <end position="210"/>
    </location>
</feature>
<dbReference type="GO" id="GO:0008237">
    <property type="term" value="F:metallopeptidase activity"/>
    <property type="evidence" value="ECO:0007669"/>
    <property type="project" value="UniProtKB-KW"/>
</dbReference>
<evidence type="ECO:0000259" key="11">
    <source>
        <dbReference type="PROSITE" id="PS50215"/>
    </source>
</evidence>
<dbReference type="Pfam" id="PF17771">
    <property type="entry name" value="ADAMTS_CR_2"/>
    <property type="match status" value="1"/>
</dbReference>
<name>A0ABD0KU04_9CAEN</name>
<evidence type="ECO:0000256" key="8">
    <source>
        <dbReference type="PROSITE-ProRule" id="PRU00276"/>
    </source>
</evidence>
<feature type="active site" evidence="8">
    <location>
        <position position="421"/>
    </location>
</feature>
<evidence type="ECO:0000256" key="1">
    <source>
        <dbReference type="ARBA" id="ARBA00022670"/>
    </source>
</evidence>
<dbReference type="Gene3D" id="3.40.1620.60">
    <property type="match status" value="1"/>
</dbReference>
<keyword evidence="5" id="KW-0482">Metalloprotease</keyword>
<dbReference type="GO" id="GO:0046872">
    <property type="term" value="F:metal ion binding"/>
    <property type="evidence" value="ECO:0007669"/>
    <property type="project" value="UniProtKB-KW"/>
</dbReference>
<organism evidence="12 13">
    <name type="scientific">Batillaria attramentaria</name>
    <dbReference type="NCBI Taxonomy" id="370345"/>
    <lineage>
        <taxon>Eukaryota</taxon>
        <taxon>Metazoa</taxon>
        <taxon>Spiralia</taxon>
        <taxon>Lophotrochozoa</taxon>
        <taxon>Mollusca</taxon>
        <taxon>Gastropoda</taxon>
        <taxon>Caenogastropoda</taxon>
        <taxon>Sorbeoconcha</taxon>
        <taxon>Cerithioidea</taxon>
        <taxon>Batillariidae</taxon>
        <taxon>Batillaria</taxon>
    </lineage>
</organism>
<feature type="signal peptide" evidence="10">
    <location>
        <begin position="1"/>
        <end position="18"/>
    </location>
</feature>
<keyword evidence="10" id="KW-0732">Signal</keyword>
<feature type="domain" description="Peptidase M12B" evidence="11">
    <location>
        <begin position="253"/>
        <end position="484"/>
    </location>
</feature>
<evidence type="ECO:0000256" key="9">
    <source>
        <dbReference type="SAM" id="MobiDB-lite"/>
    </source>
</evidence>
<keyword evidence="7" id="KW-0325">Glycoprotein</keyword>
<sequence>MNIHFGLFSFVIFVGVYIGEVSRERERAEVAVTGDVEHHNDVTLHVTTPFSTRSIRLKRVEQPVLHDQLTTFTVVGEKDGVPELRFENVSRELHRKARQFFCDLDTGAVVSIVRKGDNTLHVKGFLDHKTRITPPHDTSGQPDPNSNTPREKRDLDDVSHSVWAEDDIPAMFKDKSLWVRPSRSASRANRRSSLHDDRRRRRRKRRRRRQALHEMTMNPFRATFSSAAPPSGFTSSVRPGGGAGGGGPFTGTYVVEVMVMVDVKTYSDFDYDAKKLEDYIMHFWQAVNLRIQAIMDPRIQLKIRSYGKILFPGFQQFIEASRVRVGTKNLVSLADVAERFRSWSQSYESNILYAAHDAAVLMTGENLCKKKHDGSCPDSPKGIGYMGGACITARRFTGYTYDVAVAEVDRSFRGVLTATHELGHLLNASHDGEGDAVSCTKSSGYIMSYTWDDAYKFNRFSSCSKNSIRRFLTQTWYADCLRDPGKDAYAFPNHLPGKAVSLKQQCSHYNAGIPCSVRPLESQCKNLCCENIFTVSVSNTPAADGTTCGLQKTFQKYRHRETRTGKTPAENTGKTSAEFLQQLYRSPFQHNASGTRLPTRNQQAEIEKTILFCFGAASDSCTKCTFLSGS</sequence>
<evidence type="ECO:0000256" key="10">
    <source>
        <dbReference type="SAM" id="SignalP"/>
    </source>
</evidence>
<comment type="caution">
    <text evidence="8">Lacks conserved residue(s) required for the propagation of feature annotation.</text>
</comment>
<feature type="chain" id="PRO_5044876441" description="Peptidase M12B domain-containing protein" evidence="10">
    <location>
        <begin position="19"/>
        <end position="630"/>
    </location>
</feature>
<feature type="compositionally biased region" description="Basic and acidic residues" evidence="9">
    <location>
        <begin position="149"/>
        <end position="158"/>
    </location>
</feature>
<reference evidence="12 13" key="1">
    <citation type="journal article" date="2023" name="Sci. Data">
        <title>Genome assembly of the Korean intertidal mud-creeper Batillaria attramentaria.</title>
        <authorList>
            <person name="Patra A.K."/>
            <person name="Ho P.T."/>
            <person name="Jun S."/>
            <person name="Lee S.J."/>
            <person name="Kim Y."/>
            <person name="Won Y.J."/>
        </authorList>
    </citation>
    <scope>NUCLEOTIDE SEQUENCE [LARGE SCALE GENOMIC DNA]</scope>
    <source>
        <strain evidence="12">Wonlab-2016</strain>
    </source>
</reference>
<keyword evidence="4 8" id="KW-0862">Zinc</keyword>
<keyword evidence="1" id="KW-0645">Protease</keyword>
<dbReference type="PANTHER" id="PTHR11905">
    <property type="entry name" value="ADAM A DISINTEGRIN AND METALLOPROTEASE DOMAIN"/>
    <property type="match status" value="1"/>
</dbReference>
<feature type="binding site" evidence="8">
    <location>
        <position position="430"/>
    </location>
    <ligand>
        <name>Zn(2+)</name>
        <dbReference type="ChEBI" id="CHEBI:29105"/>
        <note>catalytic</note>
    </ligand>
</feature>
<dbReference type="GO" id="GO:0006508">
    <property type="term" value="P:proteolysis"/>
    <property type="evidence" value="ECO:0007669"/>
    <property type="project" value="UniProtKB-KW"/>
</dbReference>
<protein>
    <recommendedName>
        <fullName evidence="11">Peptidase M12B domain-containing protein</fullName>
    </recommendedName>
</protein>
<evidence type="ECO:0000256" key="6">
    <source>
        <dbReference type="ARBA" id="ARBA00023157"/>
    </source>
</evidence>
<feature type="region of interest" description="Disordered" evidence="9">
    <location>
        <begin position="181"/>
        <end position="245"/>
    </location>
</feature>
<evidence type="ECO:0000256" key="3">
    <source>
        <dbReference type="ARBA" id="ARBA00022801"/>
    </source>
</evidence>
<dbReference type="InterPro" id="IPR024079">
    <property type="entry name" value="MetalloPept_cat_dom_sf"/>
</dbReference>
<evidence type="ECO:0000313" key="12">
    <source>
        <dbReference type="EMBL" id="KAK7490428.1"/>
    </source>
</evidence>
<dbReference type="Proteomes" id="UP001519460">
    <property type="component" value="Unassembled WGS sequence"/>
</dbReference>